<evidence type="ECO:0008006" key="3">
    <source>
        <dbReference type="Google" id="ProtNLM"/>
    </source>
</evidence>
<dbReference type="EMBL" id="CP029463">
    <property type="protein sequence ID" value="AWM12734.1"/>
    <property type="molecule type" value="Genomic_DNA"/>
</dbReference>
<dbReference type="OrthoDB" id="1346349at2"/>
<dbReference type="KEGG" id="fse:DI487_01840"/>
<name>A0A2U8QSD2_9FLAO</name>
<organism evidence="1 2">
    <name type="scientific">Flavobacterium sediminis</name>
    <dbReference type="NCBI Taxonomy" id="2201181"/>
    <lineage>
        <taxon>Bacteria</taxon>
        <taxon>Pseudomonadati</taxon>
        <taxon>Bacteroidota</taxon>
        <taxon>Flavobacteriia</taxon>
        <taxon>Flavobacteriales</taxon>
        <taxon>Flavobacteriaceae</taxon>
        <taxon>Flavobacterium</taxon>
    </lineage>
</organism>
<dbReference type="PROSITE" id="PS51257">
    <property type="entry name" value="PROKAR_LIPOPROTEIN"/>
    <property type="match status" value="1"/>
</dbReference>
<dbReference type="RefSeq" id="WP_109568143.1">
    <property type="nucleotide sequence ID" value="NZ_CP029463.1"/>
</dbReference>
<evidence type="ECO:0000313" key="1">
    <source>
        <dbReference type="EMBL" id="AWM12734.1"/>
    </source>
</evidence>
<protein>
    <recommendedName>
        <fullName evidence="3">Lipoprotein</fullName>
    </recommendedName>
</protein>
<proteinExistence type="predicted"/>
<reference evidence="1 2" key="1">
    <citation type="submission" date="2018-05" db="EMBL/GenBank/DDBJ databases">
        <title>Flavobacterium sp. MEBiC07310.</title>
        <authorList>
            <person name="Baek K."/>
        </authorList>
    </citation>
    <scope>NUCLEOTIDE SEQUENCE [LARGE SCALE GENOMIC DNA]</scope>
    <source>
        <strain evidence="1 2">MEBiC07310</strain>
    </source>
</reference>
<keyword evidence="2" id="KW-1185">Reference proteome</keyword>
<gene>
    <name evidence="1" type="ORF">DI487_01840</name>
</gene>
<dbReference type="AlphaFoldDB" id="A0A2U8QSD2"/>
<sequence>MKNLLRLTGSTVFAIIMIACTDKENKISAQKIDNFTKFVDSISSVSINESSEKWKDIEATYQMKKNEAEQAITKIDNKVTAQENIDASTTKFDLYKSEVTESKMQMEKKKLRKALLGEEHTGEDLTFSWVNKDNILQVYENFVNTVEQNKALYSREDWDEIKLLYEALDSRKNTIEKEGLSSDDNLKIAALKVKFAPMYTLNRMNAKAEENAEAKE</sequence>
<accession>A0A2U8QSD2</accession>
<evidence type="ECO:0000313" key="2">
    <source>
        <dbReference type="Proteomes" id="UP000245429"/>
    </source>
</evidence>
<dbReference type="Proteomes" id="UP000245429">
    <property type="component" value="Chromosome"/>
</dbReference>